<feature type="chain" id="PRO_5034470390" evidence="4">
    <location>
        <begin position="23"/>
        <end position="1564"/>
    </location>
</feature>
<dbReference type="InterPro" id="IPR050473">
    <property type="entry name" value="A2M/Complement_sys"/>
</dbReference>
<dbReference type="InterPro" id="IPR047565">
    <property type="entry name" value="Alpha-macroglob_thiol-ester_cl"/>
</dbReference>
<proteinExistence type="predicted"/>
<dbReference type="PANTHER" id="PTHR11412:SF81">
    <property type="entry name" value="COMPLEMENT C3"/>
    <property type="match status" value="1"/>
</dbReference>
<dbReference type="Pfam" id="PF07678">
    <property type="entry name" value="TED_complement"/>
    <property type="match status" value="1"/>
</dbReference>
<dbReference type="SUPFAM" id="SSF50242">
    <property type="entry name" value="TIMP-like"/>
    <property type="match status" value="1"/>
</dbReference>
<dbReference type="Pfam" id="PF01835">
    <property type="entry name" value="MG2"/>
    <property type="match status" value="1"/>
</dbReference>
<dbReference type="CDD" id="cd02896">
    <property type="entry name" value="complement_C3_C4_C5"/>
    <property type="match status" value="1"/>
</dbReference>
<dbReference type="InterPro" id="IPR048848">
    <property type="entry name" value="C3_CUB2"/>
</dbReference>
<feature type="domain" description="NTR" evidence="5">
    <location>
        <begin position="1429"/>
        <end position="1562"/>
    </location>
</feature>
<dbReference type="Gene3D" id="2.20.130.20">
    <property type="match status" value="1"/>
</dbReference>
<dbReference type="InterPro" id="IPR008930">
    <property type="entry name" value="Terpenoid_cyclase/PrenylTrfase"/>
</dbReference>
<dbReference type="SUPFAM" id="SSF49410">
    <property type="entry name" value="Alpha-macroglobulin receptor domain"/>
    <property type="match status" value="1"/>
</dbReference>
<dbReference type="Pfam" id="PF00207">
    <property type="entry name" value="A2M"/>
    <property type="match status" value="1"/>
</dbReference>
<dbReference type="InterPro" id="IPR011625">
    <property type="entry name" value="A2M_N_BRD"/>
</dbReference>
<evidence type="ECO:0000256" key="4">
    <source>
        <dbReference type="SAM" id="SignalP"/>
    </source>
</evidence>
<dbReference type="Gene3D" id="2.60.40.690">
    <property type="entry name" value="Alpha-macroglobulin, receptor-binding domain"/>
    <property type="match status" value="1"/>
</dbReference>
<dbReference type="InterPro" id="IPR001134">
    <property type="entry name" value="Netrin_domain"/>
</dbReference>
<dbReference type="InterPro" id="IPR018933">
    <property type="entry name" value="Netrin_module_non-TIMP"/>
</dbReference>
<dbReference type="Pfam" id="PF01759">
    <property type="entry name" value="NTR"/>
    <property type="match status" value="1"/>
</dbReference>
<evidence type="ECO:0000256" key="2">
    <source>
        <dbReference type="ARBA" id="ARBA00022525"/>
    </source>
</evidence>
<keyword evidence="7" id="KW-1185">Reference proteome</keyword>
<dbReference type="PROSITE" id="PS50189">
    <property type="entry name" value="NTR"/>
    <property type="match status" value="1"/>
</dbReference>
<dbReference type="Gene3D" id="2.40.50.120">
    <property type="match status" value="1"/>
</dbReference>
<keyword evidence="2" id="KW-0964">Secreted</keyword>
<dbReference type="InterPro" id="IPR009048">
    <property type="entry name" value="A-macroglobulin_rcpt-bd"/>
</dbReference>
<dbReference type="GO" id="GO:0005615">
    <property type="term" value="C:extracellular space"/>
    <property type="evidence" value="ECO:0007669"/>
    <property type="project" value="InterPro"/>
</dbReference>
<dbReference type="Pfam" id="PF21308">
    <property type="entry name" value="C3_CUB2"/>
    <property type="match status" value="1"/>
</dbReference>
<dbReference type="InterPro" id="IPR040839">
    <property type="entry name" value="MG4"/>
</dbReference>
<dbReference type="PANTHER" id="PTHR11412">
    <property type="entry name" value="MACROGLOBULIN / COMPLEMENT"/>
    <property type="match status" value="1"/>
</dbReference>
<dbReference type="SUPFAM" id="SSF48239">
    <property type="entry name" value="Terpenoid cyclases/Protein prenyltransferases"/>
    <property type="match status" value="1"/>
</dbReference>
<evidence type="ECO:0000313" key="7">
    <source>
        <dbReference type="Proteomes" id="UP000694568"/>
    </source>
</evidence>
<dbReference type="Ensembl" id="ENSSLUT00000052009.1">
    <property type="protein sequence ID" value="ENSSLUP00000050512.1"/>
    <property type="gene ID" value="ENSSLUG00000018988.1"/>
</dbReference>
<reference evidence="6" key="2">
    <citation type="submission" date="2025-09" db="UniProtKB">
        <authorList>
            <consortium name="Ensembl"/>
        </authorList>
    </citation>
    <scope>IDENTIFICATION</scope>
</reference>
<protein>
    <submittedName>
        <fullName evidence="6">Complement C3-like</fullName>
    </submittedName>
</protein>
<dbReference type="SMART" id="SM00643">
    <property type="entry name" value="C345C"/>
    <property type="match status" value="1"/>
</dbReference>
<dbReference type="InterPro" id="IPR011626">
    <property type="entry name" value="Alpha-macroglobulin_TED"/>
</dbReference>
<evidence type="ECO:0000313" key="6">
    <source>
        <dbReference type="Ensembl" id="ENSSLUP00000050512.1"/>
    </source>
</evidence>
<gene>
    <name evidence="6" type="primary">LOC116062589</name>
</gene>
<dbReference type="Pfam" id="PF17791">
    <property type="entry name" value="MG3"/>
    <property type="match status" value="1"/>
</dbReference>
<dbReference type="InterPro" id="IPR013783">
    <property type="entry name" value="Ig-like_fold"/>
</dbReference>
<dbReference type="FunFam" id="2.60.40.1940:FF:000001">
    <property type="entry name" value="Complement component C3"/>
    <property type="match status" value="1"/>
</dbReference>
<dbReference type="GeneTree" id="ENSGT00940000154063"/>
<dbReference type="SMART" id="SM01360">
    <property type="entry name" value="A2M"/>
    <property type="match status" value="1"/>
</dbReference>
<evidence type="ECO:0000256" key="3">
    <source>
        <dbReference type="ARBA" id="ARBA00023157"/>
    </source>
</evidence>
<dbReference type="InterPro" id="IPR041555">
    <property type="entry name" value="MG3"/>
</dbReference>
<organism evidence="6 7">
    <name type="scientific">Sander lucioperca</name>
    <name type="common">Pike-perch</name>
    <name type="synonym">Perca lucioperca</name>
    <dbReference type="NCBI Taxonomy" id="283035"/>
    <lineage>
        <taxon>Eukaryota</taxon>
        <taxon>Metazoa</taxon>
        <taxon>Chordata</taxon>
        <taxon>Craniata</taxon>
        <taxon>Vertebrata</taxon>
        <taxon>Euteleostomi</taxon>
        <taxon>Actinopterygii</taxon>
        <taxon>Neopterygii</taxon>
        <taxon>Teleostei</taxon>
        <taxon>Neoteleostei</taxon>
        <taxon>Acanthomorphata</taxon>
        <taxon>Eupercaria</taxon>
        <taxon>Perciformes</taxon>
        <taxon>Percoidei</taxon>
        <taxon>Percidae</taxon>
        <taxon>Luciopercinae</taxon>
        <taxon>Sander</taxon>
    </lineage>
</organism>
<feature type="signal peptide" evidence="4">
    <location>
        <begin position="1"/>
        <end position="22"/>
    </location>
</feature>
<dbReference type="SMART" id="SM01361">
    <property type="entry name" value="A2M_recep"/>
    <property type="match status" value="1"/>
</dbReference>
<dbReference type="Pfam" id="PF07703">
    <property type="entry name" value="A2M_BRD"/>
    <property type="match status" value="1"/>
</dbReference>
<dbReference type="Gene3D" id="2.60.40.1940">
    <property type="match status" value="1"/>
</dbReference>
<dbReference type="InterPro" id="IPR001599">
    <property type="entry name" value="Macroglobln_a2"/>
</dbReference>
<dbReference type="Gene3D" id="6.20.50.160">
    <property type="match status" value="1"/>
</dbReference>
<dbReference type="Gene3D" id="1.50.10.20">
    <property type="match status" value="1"/>
</dbReference>
<dbReference type="InterPro" id="IPR041425">
    <property type="entry name" value="C3/4/5_MG1"/>
</dbReference>
<dbReference type="FunFam" id="2.60.40.10:FF:000155">
    <property type="entry name" value="complement C3 isoform X1"/>
    <property type="match status" value="1"/>
</dbReference>
<dbReference type="Pfam" id="PF17790">
    <property type="entry name" value="MG1"/>
    <property type="match status" value="1"/>
</dbReference>
<dbReference type="SMART" id="SM01359">
    <property type="entry name" value="A2M_N_2"/>
    <property type="match status" value="1"/>
</dbReference>
<dbReference type="Gene3D" id="2.60.40.10">
    <property type="entry name" value="Immunoglobulins"/>
    <property type="match status" value="2"/>
</dbReference>
<reference evidence="6" key="1">
    <citation type="submission" date="2025-08" db="UniProtKB">
        <authorList>
            <consortium name="Ensembl"/>
        </authorList>
    </citation>
    <scope>IDENTIFICATION</scope>
</reference>
<dbReference type="Gene3D" id="2.60.40.1930">
    <property type="match status" value="3"/>
</dbReference>
<name>A0A8D0A8Z3_SANLU</name>
<dbReference type="Pfam" id="PF07677">
    <property type="entry name" value="A2M_recep"/>
    <property type="match status" value="1"/>
</dbReference>
<dbReference type="InterPro" id="IPR002890">
    <property type="entry name" value="MG2"/>
</dbReference>
<sequence>MSRTLWLLASLAFVSLTSLADGAPLKVMSAPNLLRVGTAENIFVECQDCTGENIPVVINVMNHPNKSTTLAFTSVTLTSERNFQELGQITIPADSFSKDPTMKQYVYLQAQFPDHLLEKVVLVSFQSGYIFIQTDKTLYTPNSRVYYRMFAVTPSMEPVEKEPQTQTDATIAIEIVTPEDIILQLDPVSLKSGIHSGVYQLADIVSSGVWKVVAKFQSNPQQSYSAEFEVKEYVLPSFEVKLVSLSSFFYVDSQEFTVDIKARYLFGQKVAGTAYVVFGVMQDGHKKSFPASLQRVQIENGVGEVTLNREHITQTYPDISKLVGSSMYVAVSVLKDSGGEMVEAELRNIQIVTSPYTITFKKTPKFFKPGMSFNVTVEVVNPDGTPAEGVTVVVDPGRVASITTANGMAKLSVNTVAMEQRLTITARTKDNRISNDRQASATMVALPYTSPSKKYIHIGVDTPELKLGDNLRFNLFLSRQEQQNNDITYLIQSRGQLVKNGRYRSTGQVLISLNVPITKNMLPSFRIVAYYHTNGNEVVSDSVWVDVKDSCMGSLRLEPLTSAPFYEPRRLFSLKVTGDPGAVVGLVAVDKGVYVLNNKHRLTQKKVWDIVEKYDTGCTAGGGKDGMGVFYDAGLLFESKTASGTPYRLELKCPAPTRRKRAATIMDVTTSEEDDSYMDSNEIVSRTMFPESWLWSDVKLPACPQHTPNCNTTSLTRNVPLKDSITTWQFTGISLSRTHGICVGEPLEVIVWKAFFIDLRLPYSAVRGEQLEIKAILHNYTPDPITVRVDLTEEEHVCSSASKRRRYHQEVKMGAQTTRAVPFIIIPMKEGTFNIEIKAAVKDSSLSDGIIKKLLVVPEGVLIKSSQIIILDPTTKGVGGKQEVTLISQIPMKDLVRNTPTSTQISVTGREQVSALVENAISGDSMGTLIVQPSGSGEQNIARMTLPVIAATYLDKTNQWETVGFQKRNEALQHIKTGGLKHVFICTDTRNRNSWLTAYVAKVFAMANNLVAVKEEHICEAIKFLILNVQQPHGSFREVGTVIHGEMIGDVRGADSDASMTAFCLIAMQESRTQCAENVNSLPGSINKAVNYLERRLPNLSNPYAVAMTSYALANENKLNKEILYKFASTELSHWPTPKGSVYTLEATAYALLALVKAKAFEEARPVVRWFNTQQMVYGDYGSTQATIMVYQAIAEYWTSAKEPEYDLNVDILLPGRSQPDKFNFNRDNHYATRTSKIKDINQNVTVIATGTGEATVKMVSLYYALPKEKESDCQKFNLSVQLLPEKMDEDEKIYKLKIEFSYKDKERDASMSILDIGLLTGFTVNTADLDLLSKGRARIFPKYELNKVLSERGSLIIYLDKVSHTRPEEITFRIYQKLKVGVLQPAAVSIYEYYNQRHCVKFYHPERTAGELLRLCTSETCKCAEENCSMQNKEKITNDQRKDKICESTQNSIIDFGKRVIQHKCFVLNRTLDVGPLNEQRTFLRYHYCRESVVLEMGKTYLIMGASKDIHRDDHRSYQYVLGERTWIEYWPTEAECQTQEHRITCLGIEDMVQQYQIFGCEL</sequence>
<dbReference type="GO" id="GO:0004866">
    <property type="term" value="F:endopeptidase inhibitor activity"/>
    <property type="evidence" value="ECO:0007669"/>
    <property type="project" value="InterPro"/>
</dbReference>
<keyword evidence="3" id="KW-1015">Disulfide bond</keyword>
<dbReference type="InterPro" id="IPR036595">
    <property type="entry name" value="A-macroglobulin_rcpt-bd_sf"/>
</dbReference>
<keyword evidence="4" id="KW-0732">Signal</keyword>
<comment type="subcellular location">
    <subcellularLocation>
        <location evidence="1">Secreted</location>
    </subcellularLocation>
</comment>
<evidence type="ECO:0000256" key="1">
    <source>
        <dbReference type="ARBA" id="ARBA00004613"/>
    </source>
</evidence>
<dbReference type="Pfam" id="PF17789">
    <property type="entry name" value="MG4"/>
    <property type="match status" value="1"/>
</dbReference>
<dbReference type="InterPro" id="IPR008993">
    <property type="entry name" value="TIMP-like_OB-fold"/>
</dbReference>
<dbReference type="SMART" id="SM01419">
    <property type="entry name" value="Thiol-ester_cl"/>
    <property type="match status" value="1"/>
</dbReference>
<accession>A0A8D0A8Z3</accession>
<evidence type="ECO:0000259" key="5">
    <source>
        <dbReference type="PROSITE" id="PS50189"/>
    </source>
</evidence>
<dbReference type="Gene3D" id="2.60.120.1540">
    <property type="match status" value="1"/>
</dbReference>
<dbReference type="Proteomes" id="UP000694568">
    <property type="component" value="Unplaced"/>
</dbReference>